<evidence type="ECO:0000256" key="9">
    <source>
        <dbReference type="ARBA" id="ARBA00047783"/>
    </source>
</evidence>
<evidence type="ECO:0000256" key="6">
    <source>
        <dbReference type="ARBA" id="ARBA00022694"/>
    </source>
</evidence>
<dbReference type="KEGG" id="pco:PHACADRAFT_82901"/>
<dbReference type="Gene3D" id="3.40.50.150">
    <property type="entry name" value="Vaccinia Virus protein VP39"/>
    <property type="match status" value="1"/>
</dbReference>
<feature type="region of interest" description="Disordered" evidence="11">
    <location>
        <begin position="304"/>
        <end position="344"/>
    </location>
</feature>
<keyword evidence="7 10" id="KW-0496">Mitochondrion</keyword>
<feature type="binding site" evidence="10">
    <location>
        <position position="222"/>
    </location>
    <ligand>
        <name>S-adenosyl-L-methionine</name>
        <dbReference type="ChEBI" id="CHEBI:59789"/>
    </ligand>
</feature>
<evidence type="ECO:0000256" key="1">
    <source>
        <dbReference type="ARBA" id="ARBA00009775"/>
    </source>
</evidence>
<dbReference type="PROSITE" id="PS51684">
    <property type="entry name" value="SAM_MT_TRM5_TYW2"/>
    <property type="match status" value="1"/>
</dbReference>
<protein>
    <recommendedName>
        <fullName evidence="10">tRNA (guanine(37)-N1)-methyltransferase</fullName>
        <ecNumber evidence="10">2.1.1.228</ecNumber>
    </recommendedName>
    <alternativeName>
        <fullName evidence="10">M1G-methyltransferase</fullName>
    </alternativeName>
    <alternativeName>
        <fullName evidence="10">tRNA [GM37] methyltransferase</fullName>
    </alternativeName>
    <alternativeName>
        <fullName evidence="10">tRNA methyltransferase 5</fullName>
    </alternativeName>
</protein>
<dbReference type="HOGENOM" id="CLU_022610_2_3_1"/>
<feature type="compositionally biased region" description="Low complexity" evidence="11">
    <location>
        <begin position="327"/>
        <end position="344"/>
    </location>
</feature>
<evidence type="ECO:0000256" key="2">
    <source>
        <dbReference type="ARBA" id="ARBA00022490"/>
    </source>
</evidence>
<feature type="domain" description="SAM-dependent methyltransferase TRM5/TYW2-type" evidence="12">
    <location>
        <begin position="133"/>
        <end position="446"/>
    </location>
</feature>
<comment type="subcellular location">
    <subcellularLocation>
        <location evidence="10">Mitochondrion matrix</location>
    </subcellularLocation>
    <subcellularLocation>
        <location evidence="10">Nucleus</location>
    </subcellularLocation>
    <subcellularLocation>
        <location evidence="10">Cytoplasm</location>
    </subcellularLocation>
    <text evidence="10">Predominantly in the mitochondria and in the nucleus.</text>
</comment>
<dbReference type="Pfam" id="PF02475">
    <property type="entry name" value="TRM5-TYW2_MTfase"/>
    <property type="match status" value="1"/>
</dbReference>
<dbReference type="EC" id="2.1.1.228" evidence="10"/>
<dbReference type="Pfam" id="PF25133">
    <property type="entry name" value="TYW2_N_2"/>
    <property type="match status" value="1"/>
</dbReference>
<keyword evidence="4 10" id="KW-0808">Transferase</keyword>
<evidence type="ECO:0000256" key="3">
    <source>
        <dbReference type="ARBA" id="ARBA00022603"/>
    </source>
</evidence>
<dbReference type="GO" id="GO:0002939">
    <property type="term" value="P:tRNA N1-guanine methylation"/>
    <property type="evidence" value="ECO:0007669"/>
    <property type="project" value="TreeGrafter"/>
</dbReference>
<accession>K5WQB1</accession>
<comment type="similarity">
    <text evidence="1">Belongs to the class I-like SAM-binding methyltransferase superfamily. TRM5/TYW2 family.</text>
</comment>
<evidence type="ECO:0000256" key="4">
    <source>
        <dbReference type="ARBA" id="ARBA00022679"/>
    </source>
</evidence>
<keyword evidence="6 10" id="KW-0819">tRNA processing</keyword>
<dbReference type="GO" id="GO:0070901">
    <property type="term" value="P:mitochondrial tRNA methylation"/>
    <property type="evidence" value="ECO:0007669"/>
    <property type="project" value="TreeGrafter"/>
</dbReference>
<keyword evidence="14" id="KW-1185">Reference proteome</keyword>
<dbReference type="InterPro" id="IPR056744">
    <property type="entry name" value="TRM5/TYW2-like_N"/>
</dbReference>
<evidence type="ECO:0000313" key="14">
    <source>
        <dbReference type="Proteomes" id="UP000008370"/>
    </source>
</evidence>
<reference evidence="13 14" key="1">
    <citation type="journal article" date="2012" name="BMC Genomics">
        <title>Comparative genomics of the white-rot fungi, Phanerochaete carnosa and P. chrysosporium, to elucidate the genetic basis of the distinct wood types they colonize.</title>
        <authorList>
            <person name="Suzuki H."/>
            <person name="MacDonald J."/>
            <person name="Syed K."/>
            <person name="Salamov A."/>
            <person name="Hori C."/>
            <person name="Aerts A."/>
            <person name="Henrissat B."/>
            <person name="Wiebenga A."/>
            <person name="vanKuyk P.A."/>
            <person name="Barry K."/>
            <person name="Lindquist E."/>
            <person name="LaButti K."/>
            <person name="Lapidus A."/>
            <person name="Lucas S."/>
            <person name="Coutinho P."/>
            <person name="Gong Y."/>
            <person name="Samejima M."/>
            <person name="Mahadevan R."/>
            <person name="Abou-Zaid M."/>
            <person name="de Vries R.P."/>
            <person name="Igarashi K."/>
            <person name="Yadav J.S."/>
            <person name="Grigoriev I.V."/>
            <person name="Master E.R."/>
        </authorList>
    </citation>
    <scope>NUCLEOTIDE SEQUENCE [LARGE SCALE GENOMIC DNA]</scope>
    <source>
        <strain evidence="13 14">HHB-10118-sp</strain>
    </source>
</reference>
<dbReference type="GO" id="GO:0052906">
    <property type="term" value="F:tRNA (guanine(37)-N1)-methyltransferase activity"/>
    <property type="evidence" value="ECO:0007669"/>
    <property type="project" value="UniProtKB-UniRule"/>
</dbReference>
<dbReference type="Gene3D" id="3.30.300.110">
    <property type="entry name" value="Met-10+ protein-like domains"/>
    <property type="match status" value="1"/>
</dbReference>
<dbReference type="RefSeq" id="XP_007391069.1">
    <property type="nucleotide sequence ID" value="XM_007391007.1"/>
</dbReference>
<dbReference type="AlphaFoldDB" id="K5WQB1"/>
<evidence type="ECO:0000256" key="5">
    <source>
        <dbReference type="ARBA" id="ARBA00022691"/>
    </source>
</evidence>
<keyword evidence="5 10" id="KW-0949">S-adenosyl-L-methionine</keyword>
<dbReference type="PANTHER" id="PTHR23245">
    <property type="entry name" value="TRNA METHYLTRANSFERASE"/>
    <property type="match status" value="1"/>
</dbReference>
<dbReference type="HAMAP" id="MF_03152">
    <property type="entry name" value="TRM5"/>
    <property type="match status" value="1"/>
</dbReference>
<dbReference type="GO" id="GO:0005634">
    <property type="term" value="C:nucleus"/>
    <property type="evidence" value="ECO:0007669"/>
    <property type="project" value="UniProtKB-SubCell"/>
</dbReference>
<dbReference type="Proteomes" id="UP000008370">
    <property type="component" value="Unassembled WGS sequence"/>
</dbReference>
<evidence type="ECO:0000256" key="8">
    <source>
        <dbReference type="ARBA" id="ARBA00023242"/>
    </source>
</evidence>
<evidence type="ECO:0000256" key="10">
    <source>
        <dbReference type="HAMAP-Rule" id="MF_03152"/>
    </source>
</evidence>
<dbReference type="PANTHER" id="PTHR23245:SF36">
    <property type="entry name" value="TRNA (GUANINE(37)-N1)-METHYLTRANSFERASE"/>
    <property type="match status" value="1"/>
</dbReference>
<evidence type="ECO:0000259" key="12">
    <source>
        <dbReference type="PROSITE" id="PS51684"/>
    </source>
</evidence>
<keyword evidence="8 10" id="KW-0539">Nucleus</keyword>
<dbReference type="InterPro" id="IPR056743">
    <property type="entry name" value="TRM5-TYW2-like_MTfase"/>
</dbReference>
<dbReference type="InterPro" id="IPR025792">
    <property type="entry name" value="tRNA_Gua_MeTrfase_euk"/>
</dbReference>
<dbReference type="GeneID" id="18920380"/>
<dbReference type="EMBL" id="JH930468">
    <property type="protein sequence ID" value="EKM61665.1"/>
    <property type="molecule type" value="Genomic_DNA"/>
</dbReference>
<keyword evidence="3 10" id="KW-0489">Methyltransferase</keyword>
<organism evidence="13 14">
    <name type="scientific">Phanerochaete carnosa (strain HHB-10118-sp)</name>
    <name type="common">White-rot fungus</name>
    <name type="synonym">Peniophora carnosa</name>
    <dbReference type="NCBI Taxonomy" id="650164"/>
    <lineage>
        <taxon>Eukaryota</taxon>
        <taxon>Fungi</taxon>
        <taxon>Dikarya</taxon>
        <taxon>Basidiomycota</taxon>
        <taxon>Agaricomycotina</taxon>
        <taxon>Agaricomycetes</taxon>
        <taxon>Polyporales</taxon>
        <taxon>Phanerochaetaceae</taxon>
        <taxon>Phanerochaete</taxon>
    </lineage>
</organism>
<comment type="subunit">
    <text evidence="10">Monomer.</text>
</comment>
<feature type="binding site" evidence="10">
    <location>
        <position position="353"/>
    </location>
    <ligand>
        <name>S-adenosyl-L-methionine</name>
        <dbReference type="ChEBI" id="CHEBI:59789"/>
    </ligand>
</feature>
<dbReference type="SUPFAM" id="SSF53335">
    <property type="entry name" value="S-adenosyl-L-methionine-dependent methyltransferases"/>
    <property type="match status" value="1"/>
</dbReference>
<name>K5WQB1_PHACS</name>
<gene>
    <name evidence="10" type="primary">TRM5</name>
    <name evidence="13" type="ORF">PHACADRAFT_82901</name>
</gene>
<comment type="function">
    <text evidence="10">Specifically methylates the N1 position of guanosine-37 in various cytoplasmic and mitochondrial tRNAs. Methylation is not dependent on the nature of the nucleoside 5' of the target nucleoside. This is the first step in the biosynthesis of wybutosine (yW), a modified base adjacent to the anticodon of tRNAs and required for accurate decoding.</text>
</comment>
<dbReference type="InParanoid" id="K5WQB1"/>
<dbReference type="FunCoup" id="K5WQB1">
    <property type="interactions" value="332"/>
</dbReference>
<dbReference type="InterPro" id="IPR030382">
    <property type="entry name" value="MeTrfase_TRM5/TYW2"/>
</dbReference>
<sequence length="452" mass="50663">MKPSNTLDALPPINRGMVERLDKDAFRKTIEVLAAKVAPQRTGSILRAAPLQSCILDLPRVPSAARAPDGDRLVLLRVQQEDDLPRQAKDFLDEEKLSLVVHKLELTYDYWTANDIISSVLPEELVEEAPSGFAAVGHIAHLNLRDQYLPYKHTIGQIILDKVRGIKTVVNKLDVIQNKFRVFDMELIAGEPDYIVEHHETECTFLFDFTKVYWNSRLHSEHGRIIELFKPEDIIADVFAGVGPFAIPAGRKGCGVFANDLNPESFKYLKLNVTKNNVDELVRPSCEDGKDFIRAIITRALDCPMPPAAPPMSKTQKRKALQQTKHSQSCGQSRGSSSPSAPTRTRVTQFVMNLPDTAILFLGAFRGLLSPVNVGGRDLSGLYAEMPMVHCYCFTRELEPEKAAADIRQRVEHELGHSLGDEVSYYHVRSVAPSKEMYCISFRLPREVAFEA</sequence>
<proteinExistence type="inferred from homology"/>
<dbReference type="InterPro" id="IPR029063">
    <property type="entry name" value="SAM-dependent_MTases_sf"/>
</dbReference>
<keyword evidence="2 10" id="KW-0963">Cytoplasm</keyword>
<dbReference type="FunFam" id="3.30.300.110:FF:000001">
    <property type="entry name" value="tRNA (guanine(37)-N1)-methyltransferase"/>
    <property type="match status" value="1"/>
</dbReference>
<comment type="similarity">
    <text evidence="10">Belongs to the TRM5 / TYW2 family.</text>
</comment>
<feature type="binding site" evidence="10">
    <location>
        <begin position="288"/>
        <end position="289"/>
    </location>
    <ligand>
        <name>S-adenosyl-L-methionine</name>
        <dbReference type="ChEBI" id="CHEBI:59789"/>
    </ligand>
</feature>
<dbReference type="OrthoDB" id="408788at2759"/>
<evidence type="ECO:0000256" key="11">
    <source>
        <dbReference type="SAM" id="MobiDB-lite"/>
    </source>
</evidence>
<comment type="catalytic activity">
    <reaction evidence="9 10">
        <text>guanosine(37) in tRNA + S-adenosyl-L-methionine = N(1)-methylguanosine(37) in tRNA + S-adenosyl-L-homocysteine + H(+)</text>
        <dbReference type="Rhea" id="RHEA:36899"/>
        <dbReference type="Rhea" id="RHEA-COMP:10145"/>
        <dbReference type="Rhea" id="RHEA-COMP:10147"/>
        <dbReference type="ChEBI" id="CHEBI:15378"/>
        <dbReference type="ChEBI" id="CHEBI:57856"/>
        <dbReference type="ChEBI" id="CHEBI:59789"/>
        <dbReference type="ChEBI" id="CHEBI:73542"/>
        <dbReference type="ChEBI" id="CHEBI:74269"/>
        <dbReference type="EC" id="2.1.1.228"/>
    </reaction>
</comment>
<evidence type="ECO:0000313" key="13">
    <source>
        <dbReference type="EMBL" id="EKM61665.1"/>
    </source>
</evidence>
<evidence type="ECO:0000256" key="7">
    <source>
        <dbReference type="ARBA" id="ARBA00023128"/>
    </source>
</evidence>
<dbReference type="GO" id="GO:0005759">
    <property type="term" value="C:mitochondrial matrix"/>
    <property type="evidence" value="ECO:0007669"/>
    <property type="project" value="UniProtKB-SubCell"/>
</dbReference>
<feature type="binding site" evidence="10">
    <location>
        <begin position="260"/>
        <end position="261"/>
    </location>
    <ligand>
        <name>S-adenosyl-L-methionine</name>
        <dbReference type="ChEBI" id="CHEBI:59789"/>
    </ligand>
</feature>